<keyword evidence="2" id="KW-1185">Reference proteome</keyword>
<dbReference type="Proteomes" id="UP000821865">
    <property type="component" value="Chromosome 1"/>
</dbReference>
<organism evidence="1 2">
    <name type="scientific">Dermacentor silvarum</name>
    <name type="common">Tick</name>
    <dbReference type="NCBI Taxonomy" id="543639"/>
    <lineage>
        <taxon>Eukaryota</taxon>
        <taxon>Metazoa</taxon>
        <taxon>Ecdysozoa</taxon>
        <taxon>Arthropoda</taxon>
        <taxon>Chelicerata</taxon>
        <taxon>Arachnida</taxon>
        <taxon>Acari</taxon>
        <taxon>Parasitiformes</taxon>
        <taxon>Ixodida</taxon>
        <taxon>Ixodoidea</taxon>
        <taxon>Ixodidae</taxon>
        <taxon>Rhipicephalinae</taxon>
        <taxon>Dermacentor</taxon>
    </lineage>
</organism>
<reference evidence="1" key="1">
    <citation type="submission" date="2020-05" db="EMBL/GenBank/DDBJ databases">
        <title>Large-scale comparative analyses of tick genomes elucidate their genetic diversity and vector capacities.</title>
        <authorList>
            <person name="Jia N."/>
            <person name="Wang J."/>
            <person name="Shi W."/>
            <person name="Du L."/>
            <person name="Sun Y."/>
            <person name="Zhan W."/>
            <person name="Jiang J."/>
            <person name="Wang Q."/>
            <person name="Zhang B."/>
            <person name="Ji P."/>
            <person name="Sakyi L.B."/>
            <person name="Cui X."/>
            <person name="Yuan T."/>
            <person name="Jiang B."/>
            <person name="Yang W."/>
            <person name="Lam T.T.-Y."/>
            <person name="Chang Q."/>
            <person name="Ding S."/>
            <person name="Wang X."/>
            <person name="Zhu J."/>
            <person name="Ruan X."/>
            <person name="Zhao L."/>
            <person name="Wei J."/>
            <person name="Que T."/>
            <person name="Du C."/>
            <person name="Cheng J."/>
            <person name="Dai P."/>
            <person name="Han X."/>
            <person name="Huang E."/>
            <person name="Gao Y."/>
            <person name="Liu J."/>
            <person name="Shao H."/>
            <person name="Ye R."/>
            <person name="Li L."/>
            <person name="Wei W."/>
            <person name="Wang X."/>
            <person name="Wang C."/>
            <person name="Yang T."/>
            <person name="Huo Q."/>
            <person name="Li W."/>
            <person name="Guo W."/>
            <person name="Chen H."/>
            <person name="Zhou L."/>
            <person name="Ni X."/>
            <person name="Tian J."/>
            <person name="Zhou Y."/>
            <person name="Sheng Y."/>
            <person name="Liu T."/>
            <person name="Pan Y."/>
            <person name="Xia L."/>
            <person name="Li J."/>
            <person name="Zhao F."/>
            <person name="Cao W."/>
        </authorList>
    </citation>
    <scope>NUCLEOTIDE SEQUENCE</scope>
    <source>
        <strain evidence="1">Dsil-2018</strain>
    </source>
</reference>
<evidence type="ECO:0000313" key="2">
    <source>
        <dbReference type="Proteomes" id="UP000821865"/>
    </source>
</evidence>
<proteinExistence type="predicted"/>
<evidence type="ECO:0000313" key="1">
    <source>
        <dbReference type="EMBL" id="KAH7980712.1"/>
    </source>
</evidence>
<comment type="caution">
    <text evidence="1">The sequence shown here is derived from an EMBL/GenBank/DDBJ whole genome shotgun (WGS) entry which is preliminary data.</text>
</comment>
<name>A0ACB8E1E9_DERSI</name>
<protein>
    <submittedName>
        <fullName evidence="1">Uncharacterized protein</fullName>
    </submittedName>
</protein>
<accession>A0ACB8E1E9</accession>
<gene>
    <name evidence="1" type="ORF">HPB49_018432</name>
</gene>
<sequence length="384" mass="41550">MDHHPTEPESIGVSRLREAQAYFMFPQPANAYQFSGHLASPPSIISTLNERAPRRVDTGITYHRLEARPCGAVVPCQEISDRVRHSCDYSLGPLMAPAMLSLKSELPMSPPDDAAFRSGTSGGFSEDDDLPDERSPTSSQELLSPCPSSYMDADEFDDAESGDSSSTASQLSARRKRAPKTSARSRTTASTLKVPGQPKMKKTRRLKANDRERNRMHNLNSALDRLRCVLPTFPDDTKLTKIETLRFAHNYIWALSQTLKIVESKAEKKDPPEMPQDALTTTPTSPAGLHESTTTPLVATLTPLATSGPTTPRGYYTPPLSVTSSPSPVRQHTPSSACLGSPSTPWNLSSCPGSVVVSTPASSVDFSDSSCSGSECGFTTYEAL</sequence>
<dbReference type="EMBL" id="CM023470">
    <property type="protein sequence ID" value="KAH7980712.1"/>
    <property type="molecule type" value="Genomic_DNA"/>
</dbReference>